<keyword evidence="5" id="KW-1185">Reference proteome</keyword>
<gene>
    <name evidence="4" type="ORF">GDO78_011677</name>
</gene>
<dbReference type="Pfam" id="PF13181">
    <property type="entry name" value="TPR_8"/>
    <property type="match status" value="1"/>
</dbReference>
<dbReference type="InterPro" id="IPR042772">
    <property type="entry name" value="SH3TC1/SH3TC2"/>
</dbReference>
<dbReference type="SMART" id="SM00028">
    <property type="entry name" value="TPR"/>
    <property type="match status" value="5"/>
</dbReference>
<proteinExistence type="predicted"/>
<dbReference type="SUPFAM" id="SSF50044">
    <property type="entry name" value="SH3-domain"/>
    <property type="match status" value="1"/>
</dbReference>
<accession>A0A8J6K8T6</accession>
<comment type="caution">
    <text evidence="4">The sequence shown here is derived from an EMBL/GenBank/DDBJ whole genome shotgun (WGS) entry which is preliminary data.</text>
</comment>
<keyword evidence="1 2" id="KW-0728">SH3 domain</keyword>
<evidence type="ECO:0000313" key="5">
    <source>
        <dbReference type="Proteomes" id="UP000770717"/>
    </source>
</evidence>
<evidence type="ECO:0000313" key="4">
    <source>
        <dbReference type="EMBL" id="KAG9479764.1"/>
    </source>
</evidence>
<dbReference type="InterPro" id="IPR036028">
    <property type="entry name" value="SH3-like_dom_sf"/>
</dbReference>
<dbReference type="InterPro" id="IPR019734">
    <property type="entry name" value="TPR_rpt"/>
</dbReference>
<protein>
    <recommendedName>
        <fullName evidence="3">SH3 domain-containing protein</fullName>
    </recommendedName>
</protein>
<reference evidence="4" key="1">
    <citation type="thesis" date="2020" institute="ProQuest LLC" country="789 East Eisenhower Parkway, Ann Arbor, MI, USA">
        <title>Comparative Genomics and Chromosome Evolution.</title>
        <authorList>
            <person name="Mudd A.B."/>
        </authorList>
    </citation>
    <scope>NUCLEOTIDE SEQUENCE</scope>
    <source>
        <strain evidence="4">HN-11 Male</strain>
        <tissue evidence="4">Kidney and liver</tissue>
    </source>
</reference>
<dbReference type="PROSITE" id="PS50002">
    <property type="entry name" value="SH3"/>
    <property type="match status" value="1"/>
</dbReference>
<dbReference type="SUPFAM" id="SSF48452">
    <property type="entry name" value="TPR-like"/>
    <property type="match status" value="4"/>
</dbReference>
<dbReference type="Proteomes" id="UP000770717">
    <property type="component" value="Unassembled WGS sequence"/>
</dbReference>
<dbReference type="PANTHER" id="PTHR22647:SF3">
    <property type="entry name" value="SH3 DOMAIN AND TETRATRICOPEPTIDE REPEAT-CONTAINING PROTEIN 1"/>
    <property type="match status" value="1"/>
</dbReference>
<name>A0A8J6K8T6_ELECQ</name>
<evidence type="ECO:0000259" key="3">
    <source>
        <dbReference type="PROSITE" id="PS50002"/>
    </source>
</evidence>
<feature type="domain" description="SH3" evidence="3">
    <location>
        <begin position="206"/>
        <end position="269"/>
    </location>
</feature>
<dbReference type="Pfam" id="PF13424">
    <property type="entry name" value="TPR_12"/>
    <property type="match status" value="1"/>
</dbReference>
<sequence length="1239" mass="140852">MVRGGSPDPQLQAELRNRLRLLENDNKEVAAVFCELSARLLSIESDKDLITVTFRTFEEIWKFSTYYSLGFLNHCMENIFLDQSFWLTSWEEEDAGIQVLLNEGSLSHIYKSLLMEEGMYLVLCSDNSIQQAMVVDGTVQIIQSSGAAEGLNTQWTETDPSTSDDTTLSPRTITEPLCPFHQWFLKTSFAFDIIGTAKSGRGNQIVSTGWVEAIENHESEVPDEISYHSGDMIEIITTYIECMEWFVGRNLTTGRVGFVKSCNMKPVIPDKGQKSTYFAIDDNELRRKNTEDDYDFEAAKTLLQRISQSDVCHLYKLDQFEEIQICRSKENLHATSSSDTNDLKEKLETFLSVPATSAHCLVTSSDLQDTSSIPSQIQTTLDEEEDPNFCICVEEENHDSLQPLLIFLNSEQYQPSFKKLYHVSYAFLQTSFHGYNEEEELVRYLSIARGTAKKSCMKWALARICFLLGRLCTKKNKFSQARVYFEEAMGVINGDFSDIFLLATVHMNLNAIYLKQKLKDKSCQMIDKSSSLLLGLQNYVSSTDMECTILKYAMKKAILSQDLKSEIKVCQLLAKTFIDLRKHNEALPFMERLQALDNSMDSSESFSSGYYFQLADIYTKKCLPHLTLSCVKVASQTSCSIMDSLRRISYIIENSSKPCGVKRQRQIFPSQVAYHLKHALKSVVTEENQELCCFIYLSLSDMCSSHRLYKEAQSYIMKAMDTVPMDMKHRVDFLVSLAWLYMLEGENSVALDILNRVVVLPNCTQHQLGIAHNLVGIALRGGGKIQEAARHYCIALQISREMDNLQNQAAVLANFGMLFLHLNARILAEVFLVKSVTLYSGLPMMENGANFIYVLLMLGNYCITGGLKEEGRSYYEWALLIAMATNHLEGQLRAVQLLCHFYNTLVVNEAQCIIYNEYQLSLAKNASDKVLEGQVLETISQLYLSLGTERACRSALEYTKRSLGIFIDLQSKEREAYAWLMAGKIYHILGQNELVDLYIQVAQNAALCTGDPQLGMQLYEASGDIFFNGASDRNKATTFYRDCALPLAVKTENVTAELRLCNKLAELLVSMENYQEALEHAKMALALSVNLGNQLNERVSYHRLGGIYSHLKQSELAEHFYLKALSLCSSPLELEEESVYYMKVYQVLGDIIFYDLKDPYDAAGYYHLALAAAMDLGNKKSQLKIYTRLAVIYHNFLVDREKSLYFYQKARTFATELNVRRINLSPGQQHQNQERTYSY</sequence>
<dbReference type="InterPro" id="IPR001452">
    <property type="entry name" value="SH3_domain"/>
</dbReference>
<organism evidence="4 5">
    <name type="scientific">Eleutherodactylus coqui</name>
    <name type="common">Puerto Rican coqui</name>
    <dbReference type="NCBI Taxonomy" id="57060"/>
    <lineage>
        <taxon>Eukaryota</taxon>
        <taxon>Metazoa</taxon>
        <taxon>Chordata</taxon>
        <taxon>Craniata</taxon>
        <taxon>Vertebrata</taxon>
        <taxon>Euteleostomi</taxon>
        <taxon>Amphibia</taxon>
        <taxon>Batrachia</taxon>
        <taxon>Anura</taxon>
        <taxon>Neobatrachia</taxon>
        <taxon>Hyloidea</taxon>
        <taxon>Eleutherodactylidae</taxon>
        <taxon>Eleutherodactylinae</taxon>
        <taxon>Eleutherodactylus</taxon>
        <taxon>Eleutherodactylus</taxon>
    </lineage>
</organism>
<dbReference type="OrthoDB" id="9927874at2759"/>
<evidence type="ECO:0000256" key="2">
    <source>
        <dbReference type="PROSITE-ProRule" id="PRU00192"/>
    </source>
</evidence>
<dbReference type="PANTHER" id="PTHR22647">
    <property type="entry name" value="SH3 DOMAIN AND TETRATRICOPEPTIDE REPEATS CONTAINING PROTEIN"/>
    <property type="match status" value="1"/>
</dbReference>
<dbReference type="AlphaFoldDB" id="A0A8J6K8T6"/>
<dbReference type="EMBL" id="WNTK01000007">
    <property type="protein sequence ID" value="KAG9479764.1"/>
    <property type="molecule type" value="Genomic_DNA"/>
</dbReference>
<dbReference type="InterPro" id="IPR011990">
    <property type="entry name" value="TPR-like_helical_dom_sf"/>
</dbReference>
<dbReference type="Gene3D" id="2.30.30.40">
    <property type="entry name" value="SH3 Domains"/>
    <property type="match status" value="1"/>
</dbReference>
<evidence type="ECO:0000256" key="1">
    <source>
        <dbReference type="ARBA" id="ARBA00022443"/>
    </source>
</evidence>
<dbReference type="Gene3D" id="1.25.40.10">
    <property type="entry name" value="Tetratricopeptide repeat domain"/>
    <property type="match status" value="3"/>
</dbReference>